<evidence type="ECO:0000313" key="2">
    <source>
        <dbReference type="Proteomes" id="UP000234323"/>
    </source>
</evidence>
<dbReference type="VEuPathDB" id="FungiDB:RhiirA1_477199"/>
<name>A0A2I1HPC6_9GLOM</name>
<comment type="caution">
    <text evidence="1">The sequence shown here is derived from an EMBL/GenBank/DDBJ whole genome shotgun (WGS) entry which is preliminary data.</text>
</comment>
<proteinExistence type="predicted"/>
<reference evidence="1 2" key="1">
    <citation type="submission" date="2015-10" db="EMBL/GenBank/DDBJ databases">
        <title>Genome analyses suggest a sexual origin of heterokaryosis in a supposedly ancient asexual fungus.</title>
        <authorList>
            <person name="Ropars J."/>
            <person name="Sedzielewska K."/>
            <person name="Noel J."/>
            <person name="Charron P."/>
            <person name="Farinelli L."/>
            <person name="Marton T."/>
            <person name="Kruger M."/>
            <person name="Pelin A."/>
            <person name="Brachmann A."/>
            <person name="Corradi N."/>
        </authorList>
    </citation>
    <scope>NUCLEOTIDE SEQUENCE [LARGE SCALE GENOMIC DNA]</scope>
    <source>
        <strain evidence="1 2">A4</strain>
    </source>
</reference>
<dbReference type="AlphaFoldDB" id="A0A2I1HPC6"/>
<organism evidence="1 2">
    <name type="scientific">Rhizophagus irregularis</name>
    <dbReference type="NCBI Taxonomy" id="588596"/>
    <lineage>
        <taxon>Eukaryota</taxon>
        <taxon>Fungi</taxon>
        <taxon>Fungi incertae sedis</taxon>
        <taxon>Mucoromycota</taxon>
        <taxon>Glomeromycotina</taxon>
        <taxon>Glomeromycetes</taxon>
        <taxon>Glomerales</taxon>
        <taxon>Glomeraceae</taxon>
        <taxon>Rhizophagus</taxon>
    </lineage>
</organism>
<accession>A0A2I1HPC6</accession>
<gene>
    <name evidence="1" type="ORF">RhiirA4_484803</name>
</gene>
<dbReference type="Proteomes" id="UP000234323">
    <property type="component" value="Unassembled WGS sequence"/>
</dbReference>
<protein>
    <submittedName>
        <fullName evidence="1">Uncharacterized protein</fullName>
    </submittedName>
</protein>
<dbReference type="EMBL" id="LLXI01004556">
    <property type="protein sequence ID" value="PKY60740.1"/>
    <property type="molecule type" value="Genomic_DNA"/>
</dbReference>
<evidence type="ECO:0000313" key="1">
    <source>
        <dbReference type="EMBL" id="PKY60740.1"/>
    </source>
</evidence>
<keyword evidence="2" id="KW-1185">Reference proteome</keyword>
<sequence>MTEKKLTLDEVCNRITIEIGDYGIGKICTQIVKNFYLKNISHSKTLDKIKYPTTQRVRSRVLGAGNDSIADYYSLLRRCNEVVKYSEDRLRYIFFKGLTSTSQHYALLCGIALPFNELLEKMIDIEKMTDLEREAERRKLYEYNDRYKEQIKSD</sequence>